<gene>
    <name evidence="3" type="ORF">DES32_1141</name>
</gene>
<dbReference type="Pfam" id="PF13561">
    <property type="entry name" value="adh_short_C2"/>
    <property type="match status" value="1"/>
</dbReference>
<sequence length="252" mass="26670">MSRKAALVTGAARRIGRAIAERLAGAGYDLAIHASEATRAEAETLAAHLREQGRRAVVIAAELADAEQPARIVEAATAALGPLSVLVNNASIFEHDAAEAIDAALFDKLVAINLRAPLLLAQHFAAQVPEGTDAAIVNLVDQRVLRPTPQFFSYSISKSALWWATQTLAQAYAPRQIRVNAIGPGPVLPNTPQGDAAFEKEVGGVLLQRAVHVEEIADAVLYLVEAKSVTGQMIAVDAGQHLAWQTPDISEA</sequence>
<reference evidence="3 4" key="1">
    <citation type="submission" date="2018-08" db="EMBL/GenBank/DDBJ databases">
        <title>Genomic Encyclopedia of Type Strains, Phase IV (KMG-IV): sequencing the most valuable type-strain genomes for metagenomic binning, comparative biology and taxonomic classification.</title>
        <authorList>
            <person name="Goeker M."/>
        </authorList>
    </citation>
    <scope>NUCLEOTIDE SEQUENCE [LARGE SCALE GENOMIC DNA]</scope>
    <source>
        <strain evidence="3 4">BW863</strain>
    </source>
</reference>
<dbReference type="InterPro" id="IPR036291">
    <property type="entry name" value="NAD(P)-bd_dom_sf"/>
</dbReference>
<dbReference type="OrthoDB" id="9786360at2"/>
<dbReference type="GO" id="GO:0016491">
    <property type="term" value="F:oxidoreductase activity"/>
    <property type="evidence" value="ECO:0007669"/>
    <property type="project" value="UniProtKB-KW"/>
</dbReference>
<comment type="similarity">
    <text evidence="1">Belongs to the short-chain dehydrogenases/reductases (SDR) family.</text>
</comment>
<evidence type="ECO:0000256" key="1">
    <source>
        <dbReference type="ARBA" id="ARBA00006484"/>
    </source>
</evidence>
<dbReference type="Proteomes" id="UP000256900">
    <property type="component" value="Unassembled WGS sequence"/>
</dbReference>
<name>A0A3D9Z094_9HYPH</name>
<dbReference type="RefSeq" id="WP_115835711.1">
    <property type="nucleotide sequence ID" value="NZ_CP025086.1"/>
</dbReference>
<dbReference type="PANTHER" id="PTHR43639:SF1">
    <property type="entry name" value="SHORT-CHAIN DEHYDROGENASE_REDUCTASE FAMILY PROTEIN"/>
    <property type="match status" value="1"/>
</dbReference>
<accession>A0A3D9Z094</accession>
<keyword evidence="4" id="KW-1185">Reference proteome</keyword>
<protein>
    <submittedName>
        <fullName evidence="3">NAD(P)-dependent dehydrogenase (Short-subunit alcohol dehydrogenase family)</fullName>
    </submittedName>
</protein>
<dbReference type="PRINTS" id="PR00081">
    <property type="entry name" value="GDHRDH"/>
</dbReference>
<evidence type="ECO:0000313" key="4">
    <source>
        <dbReference type="Proteomes" id="UP000256900"/>
    </source>
</evidence>
<comment type="caution">
    <text evidence="3">The sequence shown here is derived from an EMBL/GenBank/DDBJ whole genome shotgun (WGS) entry which is preliminary data.</text>
</comment>
<dbReference type="AlphaFoldDB" id="A0A3D9Z094"/>
<dbReference type="PANTHER" id="PTHR43639">
    <property type="entry name" value="OXIDOREDUCTASE, SHORT-CHAIN DEHYDROGENASE/REDUCTASE FAMILY (AFU_ORTHOLOGUE AFUA_5G02870)"/>
    <property type="match status" value="1"/>
</dbReference>
<keyword evidence="2" id="KW-0560">Oxidoreductase</keyword>
<dbReference type="Gene3D" id="3.40.50.720">
    <property type="entry name" value="NAD(P)-binding Rossmann-like Domain"/>
    <property type="match status" value="1"/>
</dbReference>
<evidence type="ECO:0000313" key="3">
    <source>
        <dbReference type="EMBL" id="REF87518.1"/>
    </source>
</evidence>
<dbReference type="SUPFAM" id="SSF51735">
    <property type="entry name" value="NAD(P)-binding Rossmann-fold domains"/>
    <property type="match status" value="1"/>
</dbReference>
<dbReference type="EMBL" id="QUMO01000002">
    <property type="protein sequence ID" value="REF87518.1"/>
    <property type="molecule type" value="Genomic_DNA"/>
</dbReference>
<dbReference type="InterPro" id="IPR002347">
    <property type="entry name" value="SDR_fam"/>
</dbReference>
<organism evidence="3 4">
    <name type="scientific">Methylovirgula ligni</name>
    <dbReference type="NCBI Taxonomy" id="569860"/>
    <lineage>
        <taxon>Bacteria</taxon>
        <taxon>Pseudomonadati</taxon>
        <taxon>Pseudomonadota</taxon>
        <taxon>Alphaproteobacteria</taxon>
        <taxon>Hyphomicrobiales</taxon>
        <taxon>Beijerinckiaceae</taxon>
        <taxon>Methylovirgula</taxon>
    </lineage>
</organism>
<proteinExistence type="inferred from homology"/>
<evidence type="ECO:0000256" key="2">
    <source>
        <dbReference type="ARBA" id="ARBA00023002"/>
    </source>
</evidence>
<dbReference type="NCBIfam" id="NF006597">
    <property type="entry name" value="PRK09134.1"/>
    <property type="match status" value="1"/>
</dbReference>